<keyword evidence="3" id="KW-1185">Reference proteome</keyword>
<organism evidence="2 3">
    <name type="scientific">[Ruminococcus] lactaris ATCC 29176</name>
    <dbReference type="NCBI Taxonomy" id="471875"/>
    <lineage>
        <taxon>Bacteria</taxon>
        <taxon>Bacillati</taxon>
        <taxon>Bacillota</taxon>
        <taxon>Clostridia</taxon>
        <taxon>Lachnospirales</taxon>
        <taxon>Lachnospiraceae</taxon>
        <taxon>Mediterraneibacter</taxon>
    </lineage>
</organism>
<comment type="caution">
    <text evidence="2">The sequence shown here is derived from an EMBL/GenBank/DDBJ whole genome shotgun (WGS) entry which is preliminary data.</text>
</comment>
<evidence type="ECO:0000313" key="2">
    <source>
        <dbReference type="EMBL" id="EDY32437.1"/>
    </source>
</evidence>
<evidence type="ECO:0000256" key="1">
    <source>
        <dbReference type="SAM" id="Phobius"/>
    </source>
</evidence>
<reference evidence="2 3" key="1">
    <citation type="submission" date="2008-08" db="EMBL/GenBank/DDBJ databases">
        <title>Draft genome sequence of Ruminococcus lactaris ATCC 29176.</title>
        <authorList>
            <person name="Sudarsanam P."/>
            <person name="Ley R."/>
            <person name="Guruge J."/>
            <person name="Turnbaugh P.J."/>
            <person name="Mahowald M."/>
            <person name="Liep D."/>
            <person name="Gordon J."/>
        </authorList>
    </citation>
    <scope>NUCLEOTIDE SEQUENCE [LARGE SCALE GENOMIC DNA]</scope>
    <source>
        <strain evidence="2 3">ATCC 29176</strain>
    </source>
</reference>
<name>B5CQL0_9FIRM</name>
<dbReference type="Proteomes" id="UP000003254">
    <property type="component" value="Unassembled WGS sequence"/>
</dbReference>
<proteinExistence type="predicted"/>
<keyword evidence="1" id="KW-0812">Transmembrane</keyword>
<keyword evidence="1" id="KW-0472">Membrane</keyword>
<evidence type="ECO:0000313" key="3">
    <source>
        <dbReference type="Proteomes" id="UP000003254"/>
    </source>
</evidence>
<sequence length="73" mass="7971">MKLFFNTGILAIIVAAGMYLVMTVAYSKACVQIRKEKSSVKIFDKCCEKISTSLYCKSNKKAGAGIQNGYPVP</sequence>
<reference evidence="2 3" key="2">
    <citation type="submission" date="2008-08" db="EMBL/GenBank/DDBJ databases">
        <authorList>
            <person name="Fulton L."/>
            <person name="Clifton S."/>
            <person name="Fulton B."/>
            <person name="Xu J."/>
            <person name="Minx P."/>
            <person name="Pepin K.H."/>
            <person name="Johnson M."/>
            <person name="Bhonagiri V."/>
            <person name="Nash W.E."/>
            <person name="Mardis E.R."/>
            <person name="Wilson R.K."/>
        </authorList>
    </citation>
    <scope>NUCLEOTIDE SEQUENCE [LARGE SCALE GENOMIC DNA]</scope>
    <source>
        <strain evidence="2 3">ATCC 29176</strain>
    </source>
</reference>
<feature type="transmembrane region" description="Helical" evidence="1">
    <location>
        <begin position="6"/>
        <end position="27"/>
    </location>
</feature>
<keyword evidence="1" id="KW-1133">Transmembrane helix</keyword>
<gene>
    <name evidence="2" type="ORF">RUMLAC_01757</name>
</gene>
<dbReference type="EMBL" id="ABOU02000039">
    <property type="protein sequence ID" value="EDY32437.1"/>
    <property type="molecule type" value="Genomic_DNA"/>
</dbReference>
<accession>B5CQL0</accession>
<protein>
    <submittedName>
        <fullName evidence="2">Uncharacterized protein</fullName>
    </submittedName>
</protein>
<dbReference type="HOGENOM" id="CLU_2702570_0_0_9"/>
<dbReference type="AlphaFoldDB" id="B5CQL0"/>